<dbReference type="InterPro" id="IPR045431">
    <property type="entry name" value="EAD2"/>
</dbReference>
<protein>
    <submittedName>
        <fullName evidence="4">Uncharacterized protein</fullName>
    </submittedName>
</protein>
<accession>A0A5B2XFU3</accession>
<organism evidence="4 5">
    <name type="scientific">Solihabitans fulvus</name>
    <dbReference type="NCBI Taxonomy" id="1892852"/>
    <lineage>
        <taxon>Bacteria</taxon>
        <taxon>Bacillati</taxon>
        <taxon>Actinomycetota</taxon>
        <taxon>Actinomycetes</taxon>
        <taxon>Pseudonocardiales</taxon>
        <taxon>Pseudonocardiaceae</taxon>
        <taxon>Solihabitans</taxon>
    </lineage>
</organism>
<dbReference type="InterPro" id="IPR045555">
    <property type="entry name" value="VMAP-M0"/>
</dbReference>
<comment type="caution">
    <text evidence="4">The sequence shown here is derived from an EMBL/GenBank/DDBJ whole genome shotgun (WGS) entry which is preliminary data.</text>
</comment>
<reference evidence="4 5" key="1">
    <citation type="submission" date="2019-09" db="EMBL/GenBank/DDBJ databases">
        <title>Goodfellowia gen. nov., a new genus of the Pseudonocardineae related to Actinoalloteichus, containing Goodfellowia coeruleoviolacea gen. nov., comb. nov. gen. nov., comb. nov.</title>
        <authorList>
            <person name="Labeda D."/>
        </authorList>
    </citation>
    <scope>NUCLEOTIDE SEQUENCE [LARGE SCALE GENOMIC DNA]</scope>
    <source>
        <strain evidence="4 5">AN110305</strain>
    </source>
</reference>
<dbReference type="EMBL" id="VUOB01000025">
    <property type="protein sequence ID" value="KAA2261761.1"/>
    <property type="molecule type" value="Genomic_DNA"/>
</dbReference>
<evidence type="ECO:0000259" key="2">
    <source>
        <dbReference type="Pfam" id="PF19956"/>
    </source>
</evidence>
<name>A0A5B2XFU3_9PSEU</name>
<dbReference type="Pfam" id="PF20028">
    <property type="entry name" value="VMAP-C"/>
    <property type="match status" value="1"/>
</dbReference>
<evidence type="ECO:0000259" key="3">
    <source>
        <dbReference type="Pfam" id="PF20028"/>
    </source>
</evidence>
<dbReference type="AlphaFoldDB" id="A0A5B2XFU3"/>
<feature type="domain" description="vWA-MoxR associated protein C-terminal" evidence="3">
    <location>
        <begin position="239"/>
        <end position="473"/>
    </location>
</feature>
<dbReference type="Pfam" id="PF19956">
    <property type="entry name" value="EAD2"/>
    <property type="match status" value="1"/>
</dbReference>
<evidence type="ECO:0000259" key="1">
    <source>
        <dbReference type="Pfam" id="PF19916"/>
    </source>
</evidence>
<gene>
    <name evidence="4" type="ORF">F0L68_15200</name>
</gene>
<dbReference type="InterPro" id="IPR045450">
    <property type="entry name" value="VMAP_C"/>
</dbReference>
<dbReference type="Pfam" id="PF19916">
    <property type="entry name" value="VMAP-M0"/>
    <property type="match status" value="1"/>
</dbReference>
<dbReference type="OrthoDB" id="3867284at2"/>
<evidence type="ECO:0000313" key="5">
    <source>
        <dbReference type="Proteomes" id="UP000323454"/>
    </source>
</evidence>
<proteinExistence type="predicted"/>
<keyword evidence="5" id="KW-1185">Reference proteome</keyword>
<dbReference type="Proteomes" id="UP000323454">
    <property type="component" value="Unassembled WGS sequence"/>
</dbReference>
<reference evidence="4 5" key="2">
    <citation type="submission" date="2019-09" db="EMBL/GenBank/DDBJ databases">
        <authorList>
            <person name="Jin C."/>
        </authorList>
    </citation>
    <scope>NUCLEOTIDE SEQUENCE [LARGE SCALE GENOMIC DNA]</scope>
    <source>
        <strain evidence="4 5">AN110305</strain>
    </source>
</reference>
<dbReference type="RefSeq" id="WP_149850219.1">
    <property type="nucleotide sequence ID" value="NZ_VUOB01000025.1"/>
</dbReference>
<feature type="domain" description="Effector-associated" evidence="2">
    <location>
        <begin position="20"/>
        <end position="100"/>
    </location>
</feature>
<sequence>MRVVAGERPLSVTELEKLCTAFLKLSGIREQNSRELYIDALNGELTTPLFFARHPDPQHDVWSLLRACQEHSGGIRRLTAIVRAFHRDSRPMAELDELVECLFPDEFLLPDERVELLKLLGHIDPQWLPAALRYAGPPSLLTVALDWTDPVTVVRRLEACVVVAGRPPPLLVFVDFLAHQVDAVRSAEHHRWLDQVGDRVELATSGLRDLCVAATARLDQAQQHYFVVQLQPDGVDPTSYLLSVWLQHHRTIEEPLHRDDTPLTLAEIVERLPDLLSQAHSAAGVGGGELILEFILPRSLIGQPVDQWQVDRVFPHRIGTSHPVVVRSLDRLQKRELHNEWQRKWRWLTVHGHREDPDAIYWLHHQGVRPPALRAGLLRGVPPVALAMAFPPEDKHELIADELTAALYAGMPIVLWCRNALLRQRFEREIRETLTGRGLTELPSQVLRMRREADEVEESEPLGRHLTLLWDDADRIPESFTHARLKAPQPHRHRQA</sequence>
<evidence type="ECO:0000313" key="4">
    <source>
        <dbReference type="EMBL" id="KAA2261761.1"/>
    </source>
</evidence>
<feature type="domain" description="vWA-MoxR associated protein middle region 0" evidence="1">
    <location>
        <begin position="110"/>
        <end position="205"/>
    </location>
</feature>